<dbReference type="GeneID" id="28730753"/>
<dbReference type="VEuPathDB" id="FungiDB:AB675_10124"/>
<dbReference type="AlphaFoldDB" id="A0A0N1NXL8"/>
<evidence type="ECO:0000256" key="1">
    <source>
        <dbReference type="SAM" id="MobiDB-lite"/>
    </source>
</evidence>
<reference evidence="2 3" key="1">
    <citation type="submission" date="2015-06" db="EMBL/GenBank/DDBJ databases">
        <title>Draft genome of the ant-associated black yeast Phialophora attae CBS 131958.</title>
        <authorList>
            <person name="Moreno L.F."/>
            <person name="Stielow B.J."/>
            <person name="de Hoog S."/>
            <person name="Vicente V.A."/>
            <person name="Weiss V.A."/>
            <person name="de Vries M."/>
            <person name="Cruz L.M."/>
            <person name="Souza E.M."/>
        </authorList>
    </citation>
    <scope>NUCLEOTIDE SEQUENCE [LARGE SCALE GENOMIC DNA]</scope>
    <source>
        <strain evidence="2 3">CBS 131958</strain>
    </source>
</reference>
<dbReference type="InterPro" id="IPR034660">
    <property type="entry name" value="DinB/YfiT-like"/>
</dbReference>
<dbReference type="Pfam" id="PF09351">
    <property type="entry name" value="DUF1993"/>
    <property type="match status" value="1"/>
</dbReference>
<dbReference type="PANTHER" id="PTHR36922:SF1">
    <property type="entry name" value="DUF1993 DOMAIN-CONTAINING PROTEIN"/>
    <property type="match status" value="1"/>
</dbReference>
<proteinExistence type="predicted"/>
<evidence type="ECO:0000313" key="2">
    <source>
        <dbReference type="EMBL" id="KPI35157.1"/>
    </source>
</evidence>
<dbReference type="RefSeq" id="XP_017995120.1">
    <property type="nucleotide sequence ID" value="XM_018138873.1"/>
</dbReference>
<accession>A0A0N1NXL8</accession>
<keyword evidence="3" id="KW-1185">Reference proteome</keyword>
<evidence type="ECO:0008006" key="4">
    <source>
        <dbReference type="Google" id="ProtNLM"/>
    </source>
</evidence>
<dbReference type="InterPro" id="IPR018531">
    <property type="entry name" value="DUF1993"/>
</dbReference>
<feature type="region of interest" description="Disordered" evidence="1">
    <location>
        <begin position="181"/>
        <end position="201"/>
    </location>
</feature>
<dbReference type="Proteomes" id="UP000038010">
    <property type="component" value="Unassembled WGS sequence"/>
</dbReference>
<dbReference type="PANTHER" id="PTHR36922">
    <property type="entry name" value="BLL2446 PROTEIN"/>
    <property type="match status" value="1"/>
</dbReference>
<comment type="caution">
    <text evidence="2">The sequence shown here is derived from an EMBL/GenBank/DDBJ whole genome shotgun (WGS) entry which is preliminary data.</text>
</comment>
<evidence type="ECO:0000313" key="3">
    <source>
        <dbReference type="Proteomes" id="UP000038010"/>
    </source>
</evidence>
<sequence length="201" mass="21938">MVAYEGSFYDATVGMSLGALHALQNFLLEASDHTDPTSLLTARLAPDMWPLSFQYRYACNVAEYISRLLSGHNIKDEPIPATPTDTSITWDAIGARVAQVIKRLDAVDRDEAGRLGDQVVVEPWRGTELPLKALVGNASMPNVYFHTAMAYAILRANGVKVMKRHWARAFARNFLPSGASARTVEDKPGVPTAGHKDLGQG</sequence>
<gene>
    <name evidence="2" type="ORF">AB675_10124</name>
</gene>
<dbReference type="OrthoDB" id="3724345at2759"/>
<dbReference type="EMBL" id="LFJN01000043">
    <property type="protein sequence ID" value="KPI35157.1"/>
    <property type="molecule type" value="Genomic_DNA"/>
</dbReference>
<dbReference type="Gene3D" id="1.20.120.450">
    <property type="entry name" value="dinb family like domain"/>
    <property type="match status" value="1"/>
</dbReference>
<dbReference type="STRING" id="1664694.A0A0N1NXL8"/>
<feature type="compositionally biased region" description="Basic and acidic residues" evidence="1">
    <location>
        <begin position="183"/>
        <end position="201"/>
    </location>
</feature>
<name>A0A0N1NXL8_9EURO</name>
<protein>
    <recommendedName>
        <fullName evidence="4">DUF1993 domain-containing protein</fullName>
    </recommendedName>
</protein>
<dbReference type="SUPFAM" id="SSF109854">
    <property type="entry name" value="DinB/YfiT-like putative metalloenzymes"/>
    <property type="match status" value="1"/>
</dbReference>
<organism evidence="2 3">
    <name type="scientific">Cyphellophora attinorum</name>
    <dbReference type="NCBI Taxonomy" id="1664694"/>
    <lineage>
        <taxon>Eukaryota</taxon>
        <taxon>Fungi</taxon>
        <taxon>Dikarya</taxon>
        <taxon>Ascomycota</taxon>
        <taxon>Pezizomycotina</taxon>
        <taxon>Eurotiomycetes</taxon>
        <taxon>Chaetothyriomycetidae</taxon>
        <taxon>Chaetothyriales</taxon>
        <taxon>Cyphellophoraceae</taxon>
        <taxon>Cyphellophora</taxon>
    </lineage>
</organism>